<feature type="domain" description="Ketoreductase" evidence="3">
    <location>
        <begin position="9"/>
        <end position="188"/>
    </location>
</feature>
<dbReference type="InterPro" id="IPR002347">
    <property type="entry name" value="SDR_fam"/>
</dbReference>
<dbReference type="InterPro" id="IPR020904">
    <property type="entry name" value="Sc_DH/Rdtase_CS"/>
</dbReference>
<dbReference type="SUPFAM" id="SSF51735">
    <property type="entry name" value="NAD(P)-binding Rossmann-fold domains"/>
    <property type="match status" value="1"/>
</dbReference>
<dbReference type="PRINTS" id="PR00080">
    <property type="entry name" value="SDRFAMILY"/>
</dbReference>
<reference evidence="4 5" key="1">
    <citation type="journal article" date="2019" name="Environ. Microbiol.">
        <title>Species interactions and distinct microbial communities in high Arctic permafrost affected cryosols are associated with the CH4 and CO2 gas fluxes.</title>
        <authorList>
            <person name="Altshuler I."/>
            <person name="Hamel J."/>
            <person name="Turney S."/>
            <person name="Magnuson E."/>
            <person name="Levesque R."/>
            <person name="Greer C."/>
            <person name="Whyte L.G."/>
        </authorList>
    </citation>
    <scope>NUCLEOTIDE SEQUENCE [LARGE SCALE GENOMIC DNA]</scope>
    <source>
        <strain evidence="4 5">S5.1</strain>
    </source>
</reference>
<dbReference type="CDD" id="cd05233">
    <property type="entry name" value="SDR_c"/>
    <property type="match status" value="1"/>
</dbReference>
<evidence type="ECO:0000259" key="3">
    <source>
        <dbReference type="SMART" id="SM00822"/>
    </source>
</evidence>
<gene>
    <name evidence="4" type="ORF">EAH84_09880</name>
</gene>
<comment type="similarity">
    <text evidence="1">Belongs to the short-chain dehydrogenases/reductases (SDR) family.</text>
</comment>
<dbReference type="PANTHER" id="PTHR43639">
    <property type="entry name" value="OXIDOREDUCTASE, SHORT-CHAIN DEHYDROGENASE/REDUCTASE FAMILY (AFU_ORTHOLOGUE AFUA_5G02870)"/>
    <property type="match status" value="1"/>
</dbReference>
<dbReference type="EMBL" id="RCZK01000006">
    <property type="protein sequence ID" value="TPG12447.1"/>
    <property type="molecule type" value="Genomic_DNA"/>
</dbReference>
<dbReference type="PANTHER" id="PTHR43639:SF1">
    <property type="entry name" value="SHORT-CHAIN DEHYDROGENASE_REDUCTASE FAMILY PROTEIN"/>
    <property type="match status" value="1"/>
</dbReference>
<keyword evidence="5" id="KW-1185">Reference proteome</keyword>
<accession>A0A502CGZ8</accession>
<keyword evidence="2" id="KW-0560">Oxidoreductase</keyword>
<proteinExistence type="inferred from homology"/>
<name>A0A502CGZ8_9SPHN</name>
<dbReference type="GO" id="GO:0016491">
    <property type="term" value="F:oxidoreductase activity"/>
    <property type="evidence" value="ECO:0007669"/>
    <property type="project" value="UniProtKB-KW"/>
</dbReference>
<evidence type="ECO:0000256" key="1">
    <source>
        <dbReference type="ARBA" id="ARBA00006484"/>
    </source>
</evidence>
<organism evidence="4 5">
    <name type="scientific">Sphingomonas oligophenolica</name>
    <dbReference type="NCBI Taxonomy" id="301154"/>
    <lineage>
        <taxon>Bacteria</taxon>
        <taxon>Pseudomonadati</taxon>
        <taxon>Pseudomonadota</taxon>
        <taxon>Alphaproteobacteria</taxon>
        <taxon>Sphingomonadales</taxon>
        <taxon>Sphingomonadaceae</taxon>
        <taxon>Sphingomonas</taxon>
    </lineage>
</organism>
<dbReference type="PROSITE" id="PS00061">
    <property type="entry name" value="ADH_SHORT"/>
    <property type="match status" value="1"/>
</dbReference>
<dbReference type="SMART" id="SM00822">
    <property type="entry name" value="PKS_KR"/>
    <property type="match status" value="1"/>
</dbReference>
<dbReference type="InterPro" id="IPR057326">
    <property type="entry name" value="KR_dom"/>
</dbReference>
<comment type="caution">
    <text evidence="4">The sequence shown here is derived from an EMBL/GenBank/DDBJ whole genome shotgun (WGS) entry which is preliminary data.</text>
</comment>
<dbReference type="AlphaFoldDB" id="A0A502CGZ8"/>
<dbReference type="OrthoDB" id="198783at2"/>
<protein>
    <submittedName>
        <fullName evidence="4">SDR family oxidoreductase</fullName>
    </submittedName>
</protein>
<evidence type="ECO:0000256" key="2">
    <source>
        <dbReference type="ARBA" id="ARBA00023002"/>
    </source>
</evidence>
<dbReference type="InterPro" id="IPR036291">
    <property type="entry name" value="NAD(P)-bd_dom_sf"/>
</dbReference>
<evidence type="ECO:0000313" key="4">
    <source>
        <dbReference type="EMBL" id="TPG12447.1"/>
    </source>
</evidence>
<dbReference type="Gene3D" id="3.40.50.720">
    <property type="entry name" value="NAD(P)-binding Rossmann-like Domain"/>
    <property type="match status" value="1"/>
</dbReference>
<dbReference type="Proteomes" id="UP000318413">
    <property type="component" value="Unassembled WGS sequence"/>
</dbReference>
<dbReference type="RefSeq" id="WP_140871398.1">
    <property type="nucleotide sequence ID" value="NZ_RCZK01000006.1"/>
</dbReference>
<dbReference type="PRINTS" id="PR00081">
    <property type="entry name" value="GDHRDH"/>
</dbReference>
<dbReference type="Pfam" id="PF13561">
    <property type="entry name" value="adh_short_C2"/>
    <property type="match status" value="1"/>
</dbReference>
<dbReference type="FunFam" id="3.40.50.720:FF:000084">
    <property type="entry name" value="Short-chain dehydrogenase reductase"/>
    <property type="match status" value="1"/>
</dbReference>
<sequence length="266" mass="27669">MTVDRMTGAVAIVTGGGTGIGAAVVRRLAARGVHCVINYASSKDDAEALAAEVGQGAIAVQADIVEDSACRALAKTAAEAFGRIDFLVNNAGRTKFANHEDLDALDAEDFIDIYRLNTIAPFQMIRGCADALRASDMGAVVNVASVAGEFGIGSSVAYAVSKGALATMTKSLARVLAPAIRVNAVAPGYVGTGWFEKRLGEEGFAKLNERIASRVPMGFATSPDDIAAPIEMLLDPVSRVITGEILVLDAGSHLDVGMSRRPGHEH</sequence>
<evidence type="ECO:0000313" key="5">
    <source>
        <dbReference type="Proteomes" id="UP000318413"/>
    </source>
</evidence>